<evidence type="ECO:0000256" key="12">
    <source>
        <dbReference type="PIRSR" id="PIRSR611284-1"/>
    </source>
</evidence>
<evidence type="ECO:0000256" key="4">
    <source>
        <dbReference type="ARBA" id="ARBA00022516"/>
    </source>
</evidence>
<feature type="binding site" evidence="13">
    <location>
        <begin position="12"/>
        <end position="15"/>
    </location>
    <ligand>
        <name>NADP(+)</name>
        <dbReference type="ChEBI" id="CHEBI:58349"/>
    </ligand>
</feature>
<dbReference type="PANTHER" id="PTHR42879:SF2">
    <property type="entry name" value="3-OXOACYL-[ACYL-CARRIER-PROTEIN] REDUCTASE FABG"/>
    <property type="match status" value="1"/>
</dbReference>
<dbReference type="PROSITE" id="PS00061">
    <property type="entry name" value="ADH_SHORT"/>
    <property type="match status" value="1"/>
</dbReference>
<dbReference type="KEGG" id="aar:Acear_1016"/>
<dbReference type="InterPro" id="IPR002347">
    <property type="entry name" value="SDR_fam"/>
</dbReference>
<comment type="pathway">
    <text evidence="2 14">Lipid metabolism; fatty acid biosynthesis.</text>
</comment>
<keyword evidence="17" id="KW-1185">Reference proteome</keyword>
<dbReference type="InterPro" id="IPR057326">
    <property type="entry name" value="KR_dom"/>
</dbReference>
<dbReference type="InterPro" id="IPR011284">
    <property type="entry name" value="3oxo_ACP_reduc"/>
</dbReference>
<comment type="function">
    <text evidence="1 14">Catalyzes the NADPH-dependent reduction of beta-ketoacyl-ACP substrates to beta-hydroxyacyl-ACP products, the first reductive step in the elongation cycle of fatty acid biosynthesis.</text>
</comment>
<dbReference type="NCBIfam" id="NF009466">
    <property type="entry name" value="PRK12826.1-2"/>
    <property type="match status" value="1"/>
</dbReference>
<keyword evidence="10" id="KW-0753">Steroid metabolism</keyword>
<dbReference type="NCBIfam" id="TIGR01830">
    <property type="entry name" value="3oxo_ACP_reduc"/>
    <property type="match status" value="1"/>
</dbReference>
<evidence type="ECO:0000256" key="11">
    <source>
        <dbReference type="ARBA" id="ARBA00048508"/>
    </source>
</evidence>
<evidence type="ECO:0000256" key="14">
    <source>
        <dbReference type="RuleBase" id="RU366074"/>
    </source>
</evidence>
<reference evidence="16 17" key="1">
    <citation type="journal article" date="2010" name="Stand. Genomic Sci.">
        <title>Complete genome sequence of Acetohalobium arabaticum type strain (Z-7288).</title>
        <authorList>
            <person name="Sikorski J."/>
            <person name="Lapidus A."/>
            <person name="Chertkov O."/>
            <person name="Lucas S."/>
            <person name="Copeland A."/>
            <person name="Glavina Del Rio T."/>
            <person name="Nolan M."/>
            <person name="Tice H."/>
            <person name="Cheng J.F."/>
            <person name="Han C."/>
            <person name="Brambilla E."/>
            <person name="Pitluck S."/>
            <person name="Liolios K."/>
            <person name="Ivanova N."/>
            <person name="Mavromatis K."/>
            <person name="Mikhailova N."/>
            <person name="Pati A."/>
            <person name="Bruce D."/>
            <person name="Detter C."/>
            <person name="Tapia R."/>
            <person name="Goodwin L."/>
            <person name="Chen A."/>
            <person name="Palaniappan K."/>
            <person name="Land M."/>
            <person name="Hauser L."/>
            <person name="Chang Y.J."/>
            <person name="Jeffries C.D."/>
            <person name="Rohde M."/>
            <person name="Goker M."/>
            <person name="Spring S."/>
            <person name="Woyke T."/>
            <person name="Bristow J."/>
            <person name="Eisen J.A."/>
            <person name="Markowitz V."/>
            <person name="Hugenholtz P."/>
            <person name="Kyrpides N.C."/>
            <person name="Klenk H.P."/>
        </authorList>
    </citation>
    <scope>NUCLEOTIDE SEQUENCE [LARGE SCALE GENOMIC DNA]</scope>
    <source>
        <strain evidence="17">ATCC 49924 / DSM 5501 / Z-7288</strain>
    </source>
</reference>
<sequence>MELEGKTAVVTGSSRGIGKAIALSLAEEGASVAVNYPVEAEKENAQEVVDMIKNLGQEAVTVKANVVQLDEVKKMMKQVKDEFDSIDILVNNAGITNDNLLLRMKEEDWDSVIDVNLKGVFNCTKAVTKIMMKQRSGKIINIASVVGRMGNAGQANYSASKAGVIGLTKSTAKELASRGIMANAVAPGFIQSRMTDELSEEVQEEMLEAIPLDEFGTPEDVANVVSFLASSKADYITGQVINVAGGMVM</sequence>
<proteinExistence type="inferred from homology"/>
<dbReference type="Pfam" id="PF13561">
    <property type="entry name" value="adh_short_C2"/>
    <property type="match status" value="1"/>
</dbReference>
<feature type="binding site" evidence="13">
    <location>
        <begin position="65"/>
        <end position="66"/>
    </location>
    <ligand>
        <name>NADP(+)</name>
        <dbReference type="ChEBI" id="CHEBI:58349"/>
    </ligand>
</feature>
<dbReference type="HOGENOM" id="CLU_010194_1_3_9"/>
<dbReference type="Proteomes" id="UP000001661">
    <property type="component" value="Chromosome"/>
</dbReference>
<dbReference type="SMART" id="SM00822">
    <property type="entry name" value="PKS_KR"/>
    <property type="match status" value="1"/>
</dbReference>
<evidence type="ECO:0000256" key="5">
    <source>
        <dbReference type="ARBA" id="ARBA00022832"/>
    </source>
</evidence>
<evidence type="ECO:0000256" key="13">
    <source>
        <dbReference type="PIRSR" id="PIRSR611284-2"/>
    </source>
</evidence>
<dbReference type="GO" id="GO:0004316">
    <property type="term" value="F:3-oxoacyl-[acyl-carrier-protein] reductase (NADPH) activity"/>
    <property type="evidence" value="ECO:0007669"/>
    <property type="project" value="UniProtKB-UniRule"/>
</dbReference>
<dbReference type="FunFam" id="3.40.50.720:FF:000037">
    <property type="entry name" value="3-oxoacyl-[acyl-carrier-protein] reductase FabG"/>
    <property type="match status" value="1"/>
</dbReference>
<feature type="binding site" evidence="13">
    <location>
        <position position="190"/>
    </location>
    <ligand>
        <name>NADP(+)</name>
        <dbReference type="ChEBI" id="CHEBI:58349"/>
    </ligand>
</feature>
<evidence type="ECO:0000256" key="3">
    <source>
        <dbReference type="ARBA" id="ARBA00006484"/>
    </source>
</evidence>
<dbReference type="InterPro" id="IPR020904">
    <property type="entry name" value="Sc_DH/Rdtase_CS"/>
</dbReference>
<dbReference type="NCBIfam" id="NF004198">
    <property type="entry name" value="PRK05653.1-3"/>
    <property type="match status" value="1"/>
</dbReference>
<evidence type="ECO:0000256" key="10">
    <source>
        <dbReference type="ARBA" id="ARBA00023221"/>
    </source>
</evidence>
<keyword evidence="4 14" id="KW-0444">Lipid biosynthesis</keyword>
<keyword evidence="5 14" id="KW-0276">Fatty acid metabolism</keyword>
<dbReference type="EC" id="1.1.1.100" evidence="14"/>
<dbReference type="NCBIfam" id="NF005559">
    <property type="entry name" value="PRK07231.1"/>
    <property type="match status" value="1"/>
</dbReference>
<dbReference type="EMBL" id="CP002105">
    <property type="protein sequence ID" value="ADL12543.1"/>
    <property type="molecule type" value="Genomic_DNA"/>
</dbReference>
<evidence type="ECO:0000313" key="17">
    <source>
        <dbReference type="Proteomes" id="UP000001661"/>
    </source>
</evidence>
<keyword evidence="9 14" id="KW-0275">Fatty acid biosynthesis</keyword>
<dbReference type="AlphaFoldDB" id="D9QPV2"/>
<dbReference type="SUPFAM" id="SSF51735">
    <property type="entry name" value="NAD(P)-binding Rossmann-fold domains"/>
    <property type="match status" value="1"/>
</dbReference>
<dbReference type="GO" id="GO:0051287">
    <property type="term" value="F:NAD binding"/>
    <property type="evidence" value="ECO:0007669"/>
    <property type="project" value="UniProtKB-UniRule"/>
</dbReference>
<accession>D9QPV2</accession>
<comment type="subunit">
    <text evidence="14">Homotetramer.</text>
</comment>
<dbReference type="Gene3D" id="3.40.50.720">
    <property type="entry name" value="NAD(P)-binding Rossmann-like Domain"/>
    <property type="match status" value="1"/>
</dbReference>
<comment type="catalytic activity">
    <reaction evidence="11 14">
        <text>a (3R)-hydroxyacyl-[ACP] + NADP(+) = a 3-oxoacyl-[ACP] + NADPH + H(+)</text>
        <dbReference type="Rhea" id="RHEA:17397"/>
        <dbReference type="Rhea" id="RHEA-COMP:9916"/>
        <dbReference type="Rhea" id="RHEA-COMP:9945"/>
        <dbReference type="ChEBI" id="CHEBI:15378"/>
        <dbReference type="ChEBI" id="CHEBI:57783"/>
        <dbReference type="ChEBI" id="CHEBI:58349"/>
        <dbReference type="ChEBI" id="CHEBI:78776"/>
        <dbReference type="ChEBI" id="CHEBI:78827"/>
        <dbReference type="EC" id="1.1.1.100"/>
    </reaction>
</comment>
<name>D9QPV2_ACEAZ</name>
<evidence type="ECO:0000256" key="1">
    <source>
        <dbReference type="ARBA" id="ARBA00002607"/>
    </source>
</evidence>
<dbReference type="CDD" id="cd05333">
    <property type="entry name" value="BKR_SDR_c"/>
    <property type="match status" value="1"/>
</dbReference>
<evidence type="ECO:0000259" key="15">
    <source>
        <dbReference type="SMART" id="SM00822"/>
    </source>
</evidence>
<protein>
    <recommendedName>
        <fullName evidence="14">3-oxoacyl-[acyl-carrier-protein] reductase</fullName>
        <ecNumber evidence="14">1.1.1.100</ecNumber>
    </recommendedName>
</protein>
<evidence type="ECO:0000313" key="16">
    <source>
        <dbReference type="EMBL" id="ADL12543.1"/>
    </source>
</evidence>
<comment type="similarity">
    <text evidence="3 14">Belongs to the short-chain dehydrogenases/reductases (SDR) family.</text>
</comment>
<evidence type="ECO:0000256" key="7">
    <source>
        <dbReference type="ARBA" id="ARBA00023002"/>
    </source>
</evidence>
<dbReference type="PRINTS" id="PR00080">
    <property type="entry name" value="SDRFAMILY"/>
</dbReference>
<keyword evidence="7 14" id="KW-0560">Oxidoreductase</keyword>
<dbReference type="PRINTS" id="PR00081">
    <property type="entry name" value="GDHRDH"/>
</dbReference>
<evidence type="ECO:0000256" key="6">
    <source>
        <dbReference type="ARBA" id="ARBA00022857"/>
    </source>
</evidence>
<evidence type="ECO:0000256" key="9">
    <source>
        <dbReference type="ARBA" id="ARBA00023160"/>
    </source>
</evidence>
<dbReference type="RefSeq" id="WP_013277989.1">
    <property type="nucleotide sequence ID" value="NC_014378.1"/>
</dbReference>
<dbReference type="GO" id="GO:0008202">
    <property type="term" value="P:steroid metabolic process"/>
    <property type="evidence" value="ECO:0007669"/>
    <property type="project" value="UniProtKB-KW"/>
</dbReference>
<evidence type="ECO:0000256" key="8">
    <source>
        <dbReference type="ARBA" id="ARBA00023098"/>
    </source>
</evidence>
<dbReference type="PANTHER" id="PTHR42879">
    <property type="entry name" value="3-OXOACYL-(ACYL-CARRIER-PROTEIN) REDUCTASE"/>
    <property type="match status" value="1"/>
</dbReference>
<evidence type="ECO:0000256" key="2">
    <source>
        <dbReference type="ARBA" id="ARBA00005194"/>
    </source>
</evidence>
<dbReference type="eggNOG" id="COG1028">
    <property type="taxonomic scope" value="Bacteria"/>
</dbReference>
<dbReference type="STRING" id="574087.Acear_1016"/>
<dbReference type="GO" id="GO:0006633">
    <property type="term" value="P:fatty acid biosynthetic process"/>
    <property type="evidence" value="ECO:0007669"/>
    <property type="project" value="UniProtKB-UniPathway"/>
</dbReference>
<keyword evidence="6 13" id="KW-0521">NADP</keyword>
<feature type="domain" description="Ketoreductase" evidence="15">
    <location>
        <begin position="6"/>
        <end position="188"/>
    </location>
</feature>
<dbReference type="UniPathway" id="UPA00094"/>
<feature type="active site" description="Proton acceptor" evidence="12">
    <location>
        <position position="157"/>
    </location>
</feature>
<keyword evidence="8 14" id="KW-0443">Lipid metabolism</keyword>
<dbReference type="InterPro" id="IPR036291">
    <property type="entry name" value="NAD(P)-bd_dom_sf"/>
</dbReference>
<dbReference type="OrthoDB" id="9803333at2"/>
<organism evidence="16 17">
    <name type="scientific">Acetohalobium arabaticum (strain ATCC 49924 / DSM 5501 / Z-7288)</name>
    <dbReference type="NCBI Taxonomy" id="574087"/>
    <lineage>
        <taxon>Bacteria</taxon>
        <taxon>Bacillati</taxon>
        <taxon>Bacillota</taxon>
        <taxon>Clostridia</taxon>
        <taxon>Halanaerobiales</taxon>
        <taxon>Halobacteroidaceae</taxon>
        <taxon>Acetohalobium</taxon>
    </lineage>
</organism>
<gene>
    <name evidence="16" type="ordered locus">Acear_1016</name>
</gene>
<feature type="binding site" evidence="13">
    <location>
        <position position="92"/>
    </location>
    <ligand>
        <name>NADP(+)</name>
        <dbReference type="ChEBI" id="CHEBI:58349"/>
    </ligand>
</feature>
<feature type="binding site" evidence="13">
    <location>
        <begin position="157"/>
        <end position="161"/>
    </location>
    <ligand>
        <name>NADP(+)</name>
        <dbReference type="ChEBI" id="CHEBI:58349"/>
    </ligand>
</feature>
<dbReference type="InterPro" id="IPR050259">
    <property type="entry name" value="SDR"/>
</dbReference>